<dbReference type="AlphaFoldDB" id="A0A6J8EVT4"/>
<name>A0A6J8EVT4_MYTCO</name>
<reference evidence="1 2" key="1">
    <citation type="submission" date="2020-06" db="EMBL/GenBank/DDBJ databases">
        <authorList>
            <person name="Li R."/>
            <person name="Bekaert M."/>
        </authorList>
    </citation>
    <scope>NUCLEOTIDE SEQUENCE [LARGE SCALE GENOMIC DNA]</scope>
    <source>
        <strain evidence="2">wild</strain>
    </source>
</reference>
<gene>
    <name evidence="1" type="ORF">MCOR_55817</name>
</gene>
<dbReference type="Proteomes" id="UP000507470">
    <property type="component" value="Unassembled WGS sequence"/>
</dbReference>
<dbReference type="EMBL" id="CACVKT020009895">
    <property type="protein sequence ID" value="CAC5423856.1"/>
    <property type="molecule type" value="Genomic_DNA"/>
</dbReference>
<protein>
    <submittedName>
        <fullName evidence="1">Uncharacterized protein</fullName>
    </submittedName>
</protein>
<evidence type="ECO:0000313" key="1">
    <source>
        <dbReference type="EMBL" id="CAC5423856.1"/>
    </source>
</evidence>
<keyword evidence="2" id="KW-1185">Reference proteome</keyword>
<accession>A0A6J8EVT4</accession>
<evidence type="ECO:0000313" key="2">
    <source>
        <dbReference type="Proteomes" id="UP000507470"/>
    </source>
</evidence>
<organism evidence="1 2">
    <name type="scientific">Mytilus coruscus</name>
    <name type="common">Sea mussel</name>
    <dbReference type="NCBI Taxonomy" id="42192"/>
    <lineage>
        <taxon>Eukaryota</taxon>
        <taxon>Metazoa</taxon>
        <taxon>Spiralia</taxon>
        <taxon>Lophotrochozoa</taxon>
        <taxon>Mollusca</taxon>
        <taxon>Bivalvia</taxon>
        <taxon>Autobranchia</taxon>
        <taxon>Pteriomorphia</taxon>
        <taxon>Mytilida</taxon>
        <taxon>Mytiloidea</taxon>
        <taxon>Mytilidae</taxon>
        <taxon>Mytilinae</taxon>
        <taxon>Mytilus</taxon>
    </lineage>
</organism>
<proteinExistence type="predicted"/>
<sequence>MYDSKHYEKNLICDPGKDENNNHLSDKNCFKINMKNLENMFDVNVAGTKYFEKQIPKCGKFSLRSTDWKTVLSSVKRKTNTKKKVASRYDCRSERRGSKLFCANLYCKFKDCPVQCKLQMYSTDKVDIQFGGNVKLGLREQWSCPISGDKRKDVTKEFETGQKPFRLYLKKFRHIPDEVNIAGNFSSVGTSNRFFGR</sequence>